<keyword evidence="2" id="KW-1185">Reference proteome</keyword>
<feature type="compositionally biased region" description="Basic and acidic residues" evidence="1">
    <location>
        <begin position="240"/>
        <end position="249"/>
    </location>
</feature>
<evidence type="ECO:0000256" key="1">
    <source>
        <dbReference type="SAM" id="MobiDB-lite"/>
    </source>
</evidence>
<dbReference type="Proteomes" id="UP000694844">
    <property type="component" value="Chromosome 10"/>
</dbReference>
<dbReference type="OrthoDB" id="5376140at2759"/>
<accession>A0A8B8C9N6</accession>
<evidence type="ECO:0000313" key="2">
    <source>
        <dbReference type="Proteomes" id="UP000694844"/>
    </source>
</evidence>
<feature type="compositionally biased region" description="Acidic residues" evidence="1">
    <location>
        <begin position="173"/>
        <end position="185"/>
    </location>
</feature>
<dbReference type="PANTHER" id="PTHR33480">
    <property type="entry name" value="SET DOMAIN-CONTAINING PROTEIN-RELATED"/>
    <property type="match status" value="1"/>
</dbReference>
<feature type="compositionally biased region" description="Polar residues" evidence="1">
    <location>
        <begin position="204"/>
        <end position="213"/>
    </location>
</feature>
<feature type="region of interest" description="Disordered" evidence="1">
    <location>
        <begin position="173"/>
        <end position="249"/>
    </location>
</feature>
<dbReference type="KEGG" id="cvn:111117606"/>
<dbReference type="RefSeq" id="XP_022312467.1">
    <property type="nucleotide sequence ID" value="XM_022456759.1"/>
</dbReference>
<organism evidence="2 3">
    <name type="scientific">Crassostrea virginica</name>
    <name type="common">Eastern oyster</name>
    <dbReference type="NCBI Taxonomy" id="6565"/>
    <lineage>
        <taxon>Eukaryota</taxon>
        <taxon>Metazoa</taxon>
        <taxon>Spiralia</taxon>
        <taxon>Lophotrochozoa</taxon>
        <taxon>Mollusca</taxon>
        <taxon>Bivalvia</taxon>
        <taxon>Autobranchia</taxon>
        <taxon>Pteriomorphia</taxon>
        <taxon>Ostreida</taxon>
        <taxon>Ostreoidea</taxon>
        <taxon>Ostreidae</taxon>
        <taxon>Crassostrea</taxon>
    </lineage>
</organism>
<dbReference type="PANTHER" id="PTHR33480:SF1">
    <property type="entry name" value="TYR RECOMBINASE DOMAIN-CONTAINING PROTEIN"/>
    <property type="match status" value="1"/>
</dbReference>
<sequence length="249" mass="28984">MNKQLSKLEQKLCSSLHRFEVKGKRGNKVPILLTDEMKKRVDILMEYRNTAGVLPTNPYVFAIPQSDNCLIGSDCLRKFAMECGAKHPENITSTRLRKHIAPLSQLYNLKENEMDILAQFMDHDIRIHRNFYRLPEDTLQMATVSKILLAQENGKVFDFKGKSLEDIDVNMEVDEKDEEEEEEQDQLNTESDICETEDEMEGKVQQNAESTKNSSKRKHKRIPWTDSEKKSRKVRVRSLHKQDESARQT</sequence>
<reference evidence="3" key="1">
    <citation type="submission" date="2025-08" db="UniProtKB">
        <authorList>
            <consortium name="RefSeq"/>
        </authorList>
    </citation>
    <scope>IDENTIFICATION</scope>
    <source>
        <tissue evidence="3">Whole sample</tissue>
    </source>
</reference>
<dbReference type="AlphaFoldDB" id="A0A8B8C9N6"/>
<gene>
    <name evidence="3" type="primary">LOC111117606</name>
</gene>
<feature type="compositionally biased region" description="Basic residues" evidence="1">
    <location>
        <begin position="230"/>
        <end position="239"/>
    </location>
</feature>
<name>A0A8B8C9N6_CRAVI</name>
<proteinExistence type="predicted"/>
<evidence type="ECO:0000313" key="3">
    <source>
        <dbReference type="RefSeq" id="XP_022312467.1"/>
    </source>
</evidence>
<dbReference type="GeneID" id="111117606"/>
<protein>
    <submittedName>
        <fullName evidence="3">Uncharacterized protein LOC111117606</fullName>
    </submittedName>
</protein>